<dbReference type="GO" id="GO:0000155">
    <property type="term" value="F:phosphorelay sensor kinase activity"/>
    <property type="evidence" value="ECO:0007669"/>
    <property type="project" value="InterPro"/>
</dbReference>
<evidence type="ECO:0000256" key="7">
    <source>
        <dbReference type="ARBA" id="ARBA00022840"/>
    </source>
</evidence>
<evidence type="ECO:0000256" key="8">
    <source>
        <dbReference type="ARBA" id="ARBA00023012"/>
    </source>
</evidence>
<dbReference type="AlphaFoldDB" id="E6W4A5"/>
<dbReference type="PRINTS" id="PR00344">
    <property type="entry name" value="BCTRLSENSOR"/>
</dbReference>
<dbReference type="STRING" id="653733.Selin_1144"/>
<evidence type="ECO:0000259" key="10">
    <source>
        <dbReference type="PROSITE" id="PS50112"/>
    </source>
</evidence>
<dbReference type="EC" id="2.7.13.3" evidence="2"/>
<proteinExistence type="predicted"/>
<reference evidence="12 13" key="1">
    <citation type="submission" date="2010-12" db="EMBL/GenBank/DDBJ databases">
        <title>Complete sequence of Desulfurispirillum indicum S5.</title>
        <authorList>
            <consortium name="US DOE Joint Genome Institute"/>
            <person name="Lucas S."/>
            <person name="Copeland A."/>
            <person name="Lapidus A."/>
            <person name="Cheng J.-F."/>
            <person name="Goodwin L."/>
            <person name="Pitluck S."/>
            <person name="Chertkov O."/>
            <person name="Held B."/>
            <person name="Detter J.C."/>
            <person name="Han C."/>
            <person name="Tapia R."/>
            <person name="Land M."/>
            <person name="Hauser L."/>
            <person name="Kyrpides N."/>
            <person name="Ivanova N."/>
            <person name="Mikhailova N."/>
            <person name="Haggblom M."/>
            <person name="Rauschenbach I."/>
            <person name="Bini E."/>
            <person name="Woyke T."/>
        </authorList>
    </citation>
    <scope>NUCLEOTIDE SEQUENCE [LARGE SCALE GENOMIC DNA]</scope>
    <source>
        <strain evidence="13">ATCC BAA-1389 / DSM 22839 / S5</strain>
    </source>
</reference>
<dbReference type="SMART" id="SM00086">
    <property type="entry name" value="PAC"/>
    <property type="match status" value="3"/>
</dbReference>
<dbReference type="Pfam" id="PF13426">
    <property type="entry name" value="PAS_9"/>
    <property type="match status" value="2"/>
</dbReference>
<organism evidence="12 13">
    <name type="scientific">Desulfurispirillum indicum (strain ATCC BAA-1389 / DSM 22839 / S5)</name>
    <dbReference type="NCBI Taxonomy" id="653733"/>
    <lineage>
        <taxon>Bacteria</taxon>
        <taxon>Pseudomonadati</taxon>
        <taxon>Chrysiogenota</taxon>
        <taxon>Chrysiogenia</taxon>
        <taxon>Chrysiogenales</taxon>
        <taxon>Chrysiogenaceae</taxon>
        <taxon>Desulfurispirillum</taxon>
    </lineage>
</organism>
<dbReference type="InterPro" id="IPR036890">
    <property type="entry name" value="HATPase_C_sf"/>
</dbReference>
<dbReference type="PANTHER" id="PTHR43065">
    <property type="entry name" value="SENSOR HISTIDINE KINASE"/>
    <property type="match status" value="1"/>
</dbReference>
<dbReference type="InterPro" id="IPR004358">
    <property type="entry name" value="Sig_transdc_His_kin-like_C"/>
</dbReference>
<dbReference type="HOGENOM" id="CLU_358541_0_0_0"/>
<dbReference type="InterPro" id="IPR035965">
    <property type="entry name" value="PAS-like_dom_sf"/>
</dbReference>
<dbReference type="SMART" id="SM00387">
    <property type="entry name" value="HATPase_c"/>
    <property type="match status" value="1"/>
</dbReference>
<keyword evidence="4" id="KW-0808">Transferase</keyword>
<dbReference type="SMART" id="SM00091">
    <property type="entry name" value="PAS"/>
    <property type="match status" value="2"/>
</dbReference>
<evidence type="ECO:0000256" key="3">
    <source>
        <dbReference type="ARBA" id="ARBA00022553"/>
    </source>
</evidence>
<dbReference type="SUPFAM" id="SSF47384">
    <property type="entry name" value="Homodimeric domain of signal transducing histidine kinase"/>
    <property type="match status" value="1"/>
</dbReference>
<dbReference type="SUPFAM" id="SSF55874">
    <property type="entry name" value="ATPase domain of HSP90 chaperone/DNA topoisomerase II/histidine kinase"/>
    <property type="match status" value="1"/>
</dbReference>
<dbReference type="InterPro" id="IPR001610">
    <property type="entry name" value="PAC"/>
</dbReference>
<dbReference type="InterPro" id="IPR005467">
    <property type="entry name" value="His_kinase_dom"/>
</dbReference>
<dbReference type="SUPFAM" id="SSF55785">
    <property type="entry name" value="PYP-like sensor domain (PAS domain)"/>
    <property type="match status" value="3"/>
</dbReference>
<feature type="domain" description="PAC" evidence="11">
    <location>
        <begin position="198"/>
        <end position="250"/>
    </location>
</feature>
<keyword evidence="8" id="KW-0902">Two-component regulatory system</keyword>
<evidence type="ECO:0000256" key="4">
    <source>
        <dbReference type="ARBA" id="ARBA00022679"/>
    </source>
</evidence>
<dbReference type="InterPro" id="IPR000014">
    <property type="entry name" value="PAS"/>
</dbReference>
<dbReference type="eggNOG" id="COG5000">
    <property type="taxonomic scope" value="Bacteria"/>
</dbReference>
<evidence type="ECO:0000259" key="11">
    <source>
        <dbReference type="PROSITE" id="PS50113"/>
    </source>
</evidence>
<keyword evidence="5" id="KW-0547">Nucleotide-binding</keyword>
<keyword evidence="6" id="KW-0418">Kinase</keyword>
<sequence length="781" mass="88390">MDRQGRVALVNAMAARLWQVAPDTALDISSLTQLMASQLESPEPFVEAVLSYFSSSGQQEIAGQLRQVCGRKIHHAITAIHDECFPEGAWLWSFLPQEEAPAAVPVPAESGASLFADGEITRDLNAVGSLMEALAEMVFFYTLDRTMYFGNVMGRFAPETRLSPGHFFARSIWQIFPHKTARIHEQVNREVLQEATTKVFEWCMSGGDGQEFWFRSSHAPLLDAGGQAVGIVGISMDITRLKSLEENTREQTTYIRNILNFQANLIVVMEGSRLKTCNKAFLDFFHCETKEEFLQRNQSLEQVFVEEEGYLSARDGQWLLRLMENRQRAQETRVLLYDMRRGENRHFLLDFRIMPTGIDEMVLTFTDITELEEYHRLLQDINAYLEIKVQQRTSKLQQVNDLLQTREKLVHTIFETIHVGIVVLDEGGSIVQSNSAFGRICSLGTDELAGKPFEECLRGRSRRSARRMFNRSLTRSQVQGPYHWKVQRHDGAQLRVLFSLSPLAYGSGQDYRLLTITDITRRHAMEERARYQEQMLIQQSRMADMGEMIGVIAHQWKQPLNSIALLAQTISLLFDGQPGEYSRQRIADSLQNILEQVRFMADTIEDFRDFLTPSKEKVNFPLDVAVASILHILAPQLQLSGITPHTSFQSTAGELMLAHGYPNEFKQVILNILVNARDAIEQARSNGQQLQGEHSIDIAIEPLPEHWQLAISDTGGGIPPQMLEKIFEPYMTTKGDQGTGIGLSMSRTIIEDHMGGSIEATNWEKGARILIQLPRAGKSSL</sequence>
<dbReference type="EMBL" id="CP002432">
    <property type="protein sequence ID" value="ADU65879.1"/>
    <property type="molecule type" value="Genomic_DNA"/>
</dbReference>
<evidence type="ECO:0000256" key="2">
    <source>
        <dbReference type="ARBA" id="ARBA00012438"/>
    </source>
</evidence>
<name>E6W4A5_DESIS</name>
<dbReference type="InParanoid" id="E6W4A5"/>
<dbReference type="CDD" id="cd00082">
    <property type="entry name" value="HisKA"/>
    <property type="match status" value="1"/>
</dbReference>
<dbReference type="Gene3D" id="1.10.287.130">
    <property type="match status" value="1"/>
</dbReference>
<keyword evidence="3" id="KW-0597">Phosphoprotein</keyword>
<evidence type="ECO:0000256" key="5">
    <source>
        <dbReference type="ARBA" id="ARBA00022741"/>
    </source>
</evidence>
<dbReference type="PANTHER" id="PTHR43065:SF10">
    <property type="entry name" value="PEROXIDE STRESS-ACTIVATED HISTIDINE KINASE MAK3"/>
    <property type="match status" value="1"/>
</dbReference>
<protein>
    <recommendedName>
        <fullName evidence="2">histidine kinase</fullName>
        <ecNumber evidence="2">2.7.13.3</ecNumber>
    </recommendedName>
</protein>
<dbReference type="InterPro" id="IPR003594">
    <property type="entry name" value="HATPase_dom"/>
</dbReference>
<evidence type="ECO:0000259" key="9">
    <source>
        <dbReference type="PROSITE" id="PS50109"/>
    </source>
</evidence>
<evidence type="ECO:0000256" key="6">
    <source>
        <dbReference type="ARBA" id="ARBA00022777"/>
    </source>
</evidence>
<feature type="domain" description="Histidine kinase" evidence="9">
    <location>
        <begin position="551"/>
        <end position="777"/>
    </location>
</feature>
<dbReference type="Gene3D" id="3.30.565.10">
    <property type="entry name" value="Histidine kinase-like ATPase, C-terminal domain"/>
    <property type="match status" value="1"/>
</dbReference>
<dbReference type="CDD" id="cd00130">
    <property type="entry name" value="PAS"/>
    <property type="match status" value="2"/>
</dbReference>
<dbReference type="Proteomes" id="UP000002572">
    <property type="component" value="Chromosome"/>
</dbReference>
<dbReference type="InterPro" id="IPR003661">
    <property type="entry name" value="HisK_dim/P_dom"/>
</dbReference>
<gene>
    <name evidence="12" type="ordered locus">Selin_1144</name>
</gene>
<keyword evidence="13" id="KW-1185">Reference proteome</keyword>
<accession>E6W4A5</accession>
<dbReference type="GO" id="GO:0005524">
    <property type="term" value="F:ATP binding"/>
    <property type="evidence" value="ECO:0007669"/>
    <property type="project" value="UniProtKB-KW"/>
</dbReference>
<evidence type="ECO:0000313" key="12">
    <source>
        <dbReference type="EMBL" id="ADU65879.1"/>
    </source>
</evidence>
<comment type="catalytic activity">
    <reaction evidence="1">
        <text>ATP + protein L-histidine = ADP + protein N-phospho-L-histidine.</text>
        <dbReference type="EC" id="2.7.13.3"/>
    </reaction>
</comment>
<dbReference type="InterPro" id="IPR013656">
    <property type="entry name" value="PAS_4"/>
</dbReference>
<dbReference type="Pfam" id="PF08448">
    <property type="entry name" value="PAS_4"/>
    <property type="match status" value="1"/>
</dbReference>
<dbReference type="PROSITE" id="PS50113">
    <property type="entry name" value="PAC"/>
    <property type="match status" value="1"/>
</dbReference>
<dbReference type="InterPro" id="IPR036097">
    <property type="entry name" value="HisK_dim/P_sf"/>
</dbReference>
<dbReference type="InterPro" id="IPR000700">
    <property type="entry name" value="PAS-assoc_C"/>
</dbReference>
<dbReference type="NCBIfam" id="TIGR00229">
    <property type="entry name" value="sensory_box"/>
    <property type="match status" value="1"/>
</dbReference>
<dbReference type="PROSITE" id="PS50109">
    <property type="entry name" value="HIS_KIN"/>
    <property type="match status" value="1"/>
</dbReference>
<dbReference type="Gene3D" id="3.30.450.20">
    <property type="entry name" value="PAS domain"/>
    <property type="match status" value="3"/>
</dbReference>
<evidence type="ECO:0000256" key="1">
    <source>
        <dbReference type="ARBA" id="ARBA00000085"/>
    </source>
</evidence>
<dbReference type="PROSITE" id="PS50112">
    <property type="entry name" value="PAS"/>
    <property type="match status" value="1"/>
</dbReference>
<feature type="domain" description="PAS" evidence="10">
    <location>
        <begin position="406"/>
        <end position="476"/>
    </location>
</feature>
<dbReference type="Pfam" id="PF02518">
    <property type="entry name" value="HATPase_c"/>
    <property type="match status" value="1"/>
</dbReference>
<keyword evidence="7" id="KW-0067">ATP-binding</keyword>
<dbReference type="KEGG" id="din:Selin_1144"/>
<evidence type="ECO:0000313" key="13">
    <source>
        <dbReference type="Proteomes" id="UP000002572"/>
    </source>
</evidence>